<comment type="subcellular location">
    <subcellularLocation>
        <location evidence="1">Membrane</location>
        <topology evidence="1">Multi-pass membrane protein</topology>
    </subcellularLocation>
</comment>
<feature type="transmembrane region" description="Helical" evidence="5">
    <location>
        <begin position="59"/>
        <end position="80"/>
    </location>
</feature>
<accession>A0AAE3DND9</accession>
<gene>
    <name evidence="6" type="ORF">LKD45_13925</name>
</gene>
<feature type="transmembrane region" description="Helical" evidence="5">
    <location>
        <begin position="100"/>
        <end position="119"/>
    </location>
</feature>
<protein>
    <submittedName>
        <fullName evidence="6">CvpA family protein</fullName>
    </submittedName>
</protein>
<evidence type="ECO:0000256" key="2">
    <source>
        <dbReference type="ARBA" id="ARBA00022692"/>
    </source>
</evidence>
<evidence type="ECO:0000313" key="6">
    <source>
        <dbReference type="EMBL" id="MCC2168769.1"/>
    </source>
</evidence>
<feature type="transmembrane region" description="Helical" evidence="5">
    <location>
        <begin position="28"/>
        <end position="47"/>
    </location>
</feature>
<dbReference type="Proteomes" id="UP001199355">
    <property type="component" value="Unassembled WGS sequence"/>
</dbReference>
<evidence type="ECO:0000256" key="1">
    <source>
        <dbReference type="ARBA" id="ARBA00004141"/>
    </source>
</evidence>
<dbReference type="GO" id="GO:0016020">
    <property type="term" value="C:membrane"/>
    <property type="evidence" value="ECO:0007669"/>
    <property type="project" value="UniProtKB-SubCell"/>
</dbReference>
<organism evidence="6 7">
    <name type="scientific">Gallintestinimicrobium propionicum</name>
    <dbReference type="NCBI Taxonomy" id="2981770"/>
    <lineage>
        <taxon>Bacteria</taxon>
        <taxon>Bacillati</taxon>
        <taxon>Bacillota</taxon>
        <taxon>Clostridia</taxon>
        <taxon>Lachnospirales</taxon>
        <taxon>Lachnospiraceae</taxon>
        <taxon>Gallintestinimicrobium</taxon>
    </lineage>
</organism>
<dbReference type="AlphaFoldDB" id="A0AAE3DND9"/>
<keyword evidence="2 5" id="KW-0812">Transmembrane</keyword>
<dbReference type="EMBL" id="JAJEQF010000045">
    <property type="protein sequence ID" value="MCC2168769.1"/>
    <property type="molecule type" value="Genomic_DNA"/>
</dbReference>
<dbReference type="GO" id="GO:0009403">
    <property type="term" value="P:toxin biosynthetic process"/>
    <property type="evidence" value="ECO:0007669"/>
    <property type="project" value="InterPro"/>
</dbReference>
<name>A0AAE3DND9_9FIRM</name>
<keyword evidence="3 5" id="KW-1133">Transmembrane helix</keyword>
<keyword evidence="4 5" id="KW-0472">Membrane</keyword>
<dbReference type="RefSeq" id="WP_262587288.1">
    <property type="nucleotide sequence ID" value="NZ_JAJEQF010000045.1"/>
</dbReference>
<keyword evidence="7" id="KW-1185">Reference proteome</keyword>
<evidence type="ECO:0000256" key="5">
    <source>
        <dbReference type="SAM" id="Phobius"/>
    </source>
</evidence>
<evidence type="ECO:0000313" key="7">
    <source>
        <dbReference type="Proteomes" id="UP001199355"/>
    </source>
</evidence>
<evidence type="ECO:0000256" key="4">
    <source>
        <dbReference type="ARBA" id="ARBA00023136"/>
    </source>
</evidence>
<dbReference type="InterPro" id="IPR003825">
    <property type="entry name" value="Colicin-V_CvpA"/>
</dbReference>
<evidence type="ECO:0000256" key="3">
    <source>
        <dbReference type="ARBA" id="ARBA00022989"/>
    </source>
</evidence>
<reference evidence="6 7" key="1">
    <citation type="submission" date="2021-10" db="EMBL/GenBank/DDBJ databases">
        <title>Anaerobic single-cell dispensing facilitates the cultivation of human gut bacteria.</title>
        <authorList>
            <person name="Afrizal A."/>
        </authorList>
    </citation>
    <scope>NUCLEOTIDE SEQUENCE [LARGE SCALE GENOMIC DNA]</scope>
    <source>
        <strain evidence="6 7">CLA-AA-H244</strain>
    </source>
</reference>
<dbReference type="Pfam" id="PF02674">
    <property type="entry name" value="Colicin_V"/>
    <property type="match status" value="1"/>
</dbReference>
<proteinExistence type="predicted"/>
<comment type="caution">
    <text evidence="6">The sequence shown here is derived from an EMBL/GenBank/DDBJ whole genome shotgun (WGS) entry which is preliminary data.</text>
</comment>
<sequence>MNLLLVCVILFALWRGYAGMKKGMVDEIRMLLSLVISLFVLSLAILLYSSVKEKNTTNIILSVLMLLTTGLAARLVNLIFKSLSAIAHLPILKLLNSVLGIVVGMAESIVVLWIIYIVIASFDTGRVGSQIAAWTVENEWLTKLYQMNRFAYWLAGLS</sequence>